<dbReference type="OrthoDB" id="5477241at2"/>
<dbReference type="InterPro" id="IPR037026">
    <property type="entry name" value="Vgr_OB-fold_dom_sf"/>
</dbReference>
<dbReference type="eggNOG" id="COG3501">
    <property type="taxonomic scope" value="Bacteria"/>
</dbReference>
<dbReference type="InterPro" id="IPR006531">
    <property type="entry name" value="Gp5/Vgr_OB"/>
</dbReference>
<feature type="compositionally biased region" description="Polar residues" evidence="4">
    <location>
        <begin position="559"/>
        <end position="568"/>
    </location>
</feature>
<dbReference type="Pfam" id="PF04717">
    <property type="entry name" value="Phage_base_V"/>
    <property type="match status" value="1"/>
</dbReference>
<dbReference type="SUPFAM" id="SSF69255">
    <property type="entry name" value="gp5 N-terminal domain-like"/>
    <property type="match status" value="1"/>
</dbReference>
<comment type="caution">
    <text evidence="7">The sequence shown here is derived from an EMBL/GenBank/DDBJ whole genome shotgun (WGS) entry which is preliminary data.</text>
</comment>
<dbReference type="eggNOG" id="COG3210">
    <property type="taxonomic scope" value="Bacteria"/>
</dbReference>
<dbReference type="STRING" id="1192034.CAP_7297"/>
<evidence type="ECO:0000259" key="6">
    <source>
        <dbReference type="Pfam" id="PF22178"/>
    </source>
</evidence>
<accession>A0A017T038</accession>
<organism evidence="7 8">
    <name type="scientific">Chondromyces apiculatus DSM 436</name>
    <dbReference type="NCBI Taxonomy" id="1192034"/>
    <lineage>
        <taxon>Bacteria</taxon>
        <taxon>Pseudomonadati</taxon>
        <taxon>Myxococcota</taxon>
        <taxon>Polyangia</taxon>
        <taxon>Polyangiales</taxon>
        <taxon>Polyangiaceae</taxon>
        <taxon>Chondromyces</taxon>
    </lineage>
</organism>
<evidence type="ECO:0000256" key="1">
    <source>
        <dbReference type="ARBA" id="ARBA00004613"/>
    </source>
</evidence>
<dbReference type="SUPFAM" id="SSF69349">
    <property type="entry name" value="Phage fibre proteins"/>
    <property type="match status" value="1"/>
</dbReference>
<keyword evidence="3" id="KW-0964">Secreted</keyword>
<dbReference type="PANTHER" id="PTHR32305">
    <property type="match status" value="1"/>
</dbReference>
<dbReference type="AlphaFoldDB" id="A0A017T038"/>
<dbReference type="Pfam" id="PF22178">
    <property type="entry name" value="Gp5_trimer_C"/>
    <property type="match status" value="1"/>
</dbReference>
<dbReference type="NCBIfam" id="TIGR03361">
    <property type="entry name" value="VI_Rhs_Vgr"/>
    <property type="match status" value="1"/>
</dbReference>
<dbReference type="Gene3D" id="2.30.110.50">
    <property type="match status" value="1"/>
</dbReference>
<gene>
    <name evidence="7" type="ORF">CAP_7297</name>
</gene>
<keyword evidence="8" id="KW-1185">Reference proteome</keyword>
<sequence>MAIDFTFAFESAAGPSGPFSHLRVVALSGREAISALYRYTLVLCAREPALPVDPDDLVGQRATLRILTQTEPQVRYVHGIVTEAEESGSASSSMLYQVTLEPPLVRLAHRTRSRIFLEKTTRQILEEVLLGDPLMAAGDVPFQTGDSLEGSFIPAAEQFAFRLLDPRRITDVTTRSYCVQYNESDLAFLSRLLEEEGLRYHFENSDSTCLLVISDNDAGALRHNPSLPIGAEMMGRELTSIQLGRRLRASKVSHTDYNWKKPSLSMAVDVPSKGAGGDLFESTYPGLYPDAPDQGKPLAEARLGRLQSEARYALLSSTCRALSAGSIIRVDHANDRYDGEYLATALDVRGETPGELPPGLSVPLTGTPYSARIECARRGKNGSPAETGFRPARITPKPCIVGSQTAFVTAEPSNQGAEIHVGGPPGAEIGCVRLKFHWDLEVERHAKEPTSCWVRVSQMFAGVGEGGVWHPRVGTEVVAEFLDGDPDRPMVTGRVYNGKNRPPAPGSGSPTISTFKSMSSPGGGVHNELMFDDAAGNEQVKLHAGKDYNAEVGHDRSESITNNSTSSVGVDRTESSGNNRSTSVGVNNTETVGNTESVSIGVMQNVSVGNTQMIGVGVNQSLSVGVNQMVNVGVTQIESIGAVRSVTVGVSDSLVVGASQSIAVTGHRSDAVLGTVDESVVGAKTVNIVGPSTESILGPQTLMVTGPQSYTVVGPVSRVGTLNMDETVALNATVSAGVNLTLGAGAQAALGAPAVFVNAEGELVLTGGGATIKLSGAGVEISGATVKISGGSVDVTGGTINLN</sequence>
<dbReference type="Proteomes" id="UP000019678">
    <property type="component" value="Unassembled WGS sequence"/>
</dbReference>
<protein>
    <submittedName>
        <fullName evidence="7">VgrG protein</fullName>
    </submittedName>
</protein>
<comment type="subcellular location">
    <subcellularLocation>
        <location evidence="1">Secreted</location>
    </subcellularLocation>
</comment>
<dbReference type="GO" id="GO:0005576">
    <property type="term" value="C:extracellular region"/>
    <property type="evidence" value="ECO:0007669"/>
    <property type="project" value="UniProtKB-SubCell"/>
</dbReference>
<name>A0A017T038_9BACT</name>
<dbReference type="InterPro" id="IPR054030">
    <property type="entry name" value="Gp5_Vgr_C"/>
</dbReference>
<evidence type="ECO:0000313" key="8">
    <source>
        <dbReference type="Proteomes" id="UP000019678"/>
    </source>
</evidence>
<dbReference type="Gene3D" id="2.40.50.230">
    <property type="entry name" value="Gp5 N-terminal domain"/>
    <property type="match status" value="1"/>
</dbReference>
<dbReference type="InterPro" id="IPR006533">
    <property type="entry name" value="T6SS_Vgr_RhsGE"/>
</dbReference>
<feature type="domain" description="Gp5/Type VI secretion system Vgr protein OB-fold" evidence="5">
    <location>
        <begin position="447"/>
        <end position="496"/>
    </location>
</feature>
<feature type="compositionally biased region" description="Polar residues" evidence="4">
    <location>
        <begin position="575"/>
        <end position="590"/>
    </location>
</feature>
<dbReference type="InterPro" id="IPR017847">
    <property type="entry name" value="T6SS_RhsGE_Vgr_subset"/>
</dbReference>
<evidence type="ECO:0000256" key="4">
    <source>
        <dbReference type="SAM" id="MobiDB-lite"/>
    </source>
</evidence>
<proteinExistence type="inferred from homology"/>
<comment type="similarity">
    <text evidence="2">Belongs to the VgrG protein family.</text>
</comment>
<dbReference type="Gene3D" id="4.10.220.110">
    <property type="match status" value="1"/>
</dbReference>
<feature type="domain" description="Gp5/Type VI secretion system Vgr C-terminal trimerisation" evidence="6">
    <location>
        <begin position="513"/>
        <end position="624"/>
    </location>
</feature>
<evidence type="ECO:0000259" key="5">
    <source>
        <dbReference type="Pfam" id="PF04717"/>
    </source>
</evidence>
<reference evidence="7 8" key="1">
    <citation type="submission" date="2013-05" db="EMBL/GenBank/DDBJ databases">
        <title>Genome assembly of Chondromyces apiculatus DSM 436.</title>
        <authorList>
            <person name="Sharma G."/>
            <person name="Khatri I."/>
            <person name="Kaur C."/>
            <person name="Mayilraj S."/>
            <person name="Subramanian S."/>
        </authorList>
    </citation>
    <scope>NUCLEOTIDE SEQUENCE [LARGE SCALE GENOMIC DNA]</scope>
    <source>
        <strain evidence="7 8">DSM 436</strain>
    </source>
</reference>
<evidence type="ECO:0000313" key="7">
    <source>
        <dbReference type="EMBL" id="EYF02225.1"/>
    </source>
</evidence>
<dbReference type="NCBIfam" id="TIGR01646">
    <property type="entry name" value="vgr_GE"/>
    <property type="match status" value="1"/>
</dbReference>
<dbReference type="InterPro" id="IPR050708">
    <property type="entry name" value="T6SS_VgrG/RHS"/>
</dbReference>
<feature type="compositionally biased region" description="Polar residues" evidence="4">
    <location>
        <begin position="508"/>
        <end position="520"/>
    </location>
</feature>
<evidence type="ECO:0000256" key="3">
    <source>
        <dbReference type="ARBA" id="ARBA00022525"/>
    </source>
</evidence>
<dbReference type="EMBL" id="ASRX01000063">
    <property type="protein sequence ID" value="EYF02225.1"/>
    <property type="molecule type" value="Genomic_DNA"/>
</dbReference>
<feature type="region of interest" description="Disordered" evidence="4">
    <location>
        <begin position="494"/>
        <end position="529"/>
    </location>
</feature>
<evidence type="ECO:0000256" key="2">
    <source>
        <dbReference type="ARBA" id="ARBA00005558"/>
    </source>
</evidence>
<feature type="region of interest" description="Disordered" evidence="4">
    <location>
        <begin position="551"/>
        <end position="590"/>
    </location>
</feature>
<dbReference type="Gene3D" id="3.55.50.10">
    <property type="entry name" value="Baseplate protein-like domains"/>
    <property type="match status" value="1"/>
</dbReference>
<dbReference type="SUPFAM" id="SSF69279">
    <property type="entry name" value="Phage tail proteins"/>
    <property type="match status" value="2"/>
</dbReference>
<dbReference type="Pfam" id="PF05954">
    <property type="entry name" value="Phage_GPD"/>
    <property type="match status" value="1"/>
</dbReference>
<dbReference type="PANTHER" id="PTHR32305:SF15">
    <property type="entry name" value="PROTEIN RHSA-RELATED"/>
    <property type="match status" value="1"/>
</dbReference>